<evidence type="ECO:0000313" key="5">
    <source>
        <dbReference type="Proteomes" id="UP000824219"/>
    </source>
</evidence>
<dbReference type="InterPro" id="IPR001623">
    <property type="entry name" value="DnaJ_domain"/>
</dbReference>
<proteinExistence type="predicted"/>
<keyword evidence="2" id="KW-0812">Transmembrane</keyword>
<dbReference type="OrthoDB" id="376357at2759"/>
<dbReference type="PANTHER" id="PTHR44873:SF1">
    <property type="entry name" value="DNAJ HOMOLOG SUBFAMILY C MEMBER 30, MITOCHONDRIAL"/>
    <property type="match status" value="1"/>
</dbReference>
<feature type="domain" description="J" evidence="3">
    <location>
        <begin position="75"/>
        <end position="140"/>
    </location>
</feature>
<protein>
    <recommendedName>
        <fullName evidence="3">J domain-containing protein</fullName>
    </recommendedName>
</protein>
<sequence length="248" mass="28076">MAEVRLCLGSGAGSLWRTTPYLFLRLVYSKKNLDMSAVSWAIHSRAVFPRRCIITSRLYRTSSTEEIPLYKSRSAYYDILQVSSNATQAQIKTAYYKQSFIYHPDKNAGSEHAMSRFSQISEAYSVLGNRALRKKYDSGILGEADIRGPSRPTAAKETTSGFSGDATRSRHSPEVGVRAQNVFDFDTFYREHYGEQLQRQKHIRARLQEIQRQKEATLQDRKMGRMSEIAVGIMLAVAAAILFSLKKA</sequence>
<dbReference type="InterPro" id="IPR053025">
    <property type="entry name" value="Mito_ATP_Synthase-Asso"/>
</dbReference>
<dbReference type="PANTHER" id="PTHR44873">
    <property type="entry name" value="DNAJ HOMOLOG SUBFAMILY C MEMBER 30, MITOCHONDRIAL"/>
    <property type="match status" value="1"/>
</dbReference>
<dbReference type="PROSITE" id="PS00636">
    <property type="entry name" value="DNAJ_1"/>
    <property type="match status" value="1"/>
</dbReference>
<dbReference type="PRINTS" id="PR00625">
    <property type="entry name" value="JDOMAIN"/>
</dbReference>
<keyword evidence="2" id="KW-0472">Membrane</keyword>
<evidence type="ECO:0000256" key="2">
    <source>
        <dbReference type="SAM" id="Phobius"/>
    </source>
</evidence>
<dbReference type="CDD" id="cd06257">
    <property type="entry name" value="DnaJ"/>
    <property type="match status" value="1"/>
</dbReference>
<name>A0A9D3NI46_9TELE</name>
<dbReference type="SMART" id="SM00271">
    <property type="entry name" value="DnaJ"/>
    <property type="match status" value="1"/>
</dbReference>
<organism evidence="4 5">
    <name type="scientific">Hemibagrus wyckioides</name>
    <dbReference type="NCBI Taxonomy" id="337641"/>
    <lineage>
        <taxon>Eukaryota</taxon>
        <taxon>Metazoa</taxon>
        <taxon>Chordata</taxon>
        <taxon>Craniata</taxon>
        <taxon>Vertebrata</taxon>
        <taxon>Euteleostomi</taxon>
        <taxon>Actinopterygii</taxon>
        <taxon>Neopterygii</taxon>
        <taxon>Teleostei</taxon>
        <taxon>Ostariophysi</taxon>
        <taxon>Siluriformes</taxon>
        <taxon>Bagridae</taxon>
        <taxon>Hemibagrus</taxon>
    </lineage>
</organism>
<evidence type="ECO:0000259" key="3">
    <source>
        <dbReference type="PROSITE" id="PS50076"/>
    </source>
</evidence>
<dbReference type="Proteomes" id="UP000824219">
    <property type="component" value="Linkage Group LG16"/>
</dbReference>
<dbReference type="InterPro" id="IPR018253">
    <property type="entry name" value="DnaJ_domain_CS"/>
</dbReference>
<dbReference type="SUPFAM" id="SSF46565">
    <property type="entry name" value="Chaperone J-domain"/>
    <property type="match status" value="1"/>
</dbReference>
<reference evidence="4 5" key="1">
    <citation type="submission" date="2021-06" db="EMBL/GenBank/DDBJ databases">
        <title>Chromosome-level genome assembly of the red-tail catfish (Hemibagrus wyckioides).</title>
        <authorList>
            <person name="Shao F."/>
        </authorList>
    </citation>
    <scope>NUCLEOTIDE SEQUENCE [LARGE SCALE GENOMIC DNA]</scope>
    <source>
        <strain evidence="4">EC202008001</strain>
        <tissue evidence="4">Blood</tissue>
    </source>
</reference>
<dbReference type="Gene3D" id="1.10.287.110">
    <property type="entry name" value="DnaJ domain"/>
    <property type="match status" value="1"/>
</dbReference>
<keyword evidence="2" id="KW-1133">Transmembrane helix</keyword>
<evidence type="ECO:0000313" key="4">
    <source>
        <dbReference type="EMBL" id="KAG7322722.1"/>
    </source>
</evidence>
<feature type="region of interest" description="Disordered" evidence="1">
    <location>
        <begin position="147"/>
        <end position="173"/>
    </location>
</feature>
<comment type="caution">
    <text evidence="4">The sequence shown here is derived from an EMBL/GenBank/DDBJ whole genome shotgun (WGS) entry which is preliminary data.</text>
</comment>
<dbReference type="Pfam" id="PF00226">
    <property type="entry name" value="DnaJ"/>
    <property type="match status" value="1"/>
</dbReference>
<evidence type="ECO:0000256" key="1">
    <source>
        <dbReference type="SAM" id="MobiDB-lite"/>
    </source>
</evidence>
<dbReference type="PROSITE" id="PS50076">
    <property type="entry name" value="DNAJ_2"/>
    <property type="match status" value="1"/>
</dbReference>
<dbReference type="InterPro" id="IPR036869">
    <property type="entry name" value="J_dom_sf"/>
</dbReference>
<dbReference type="AlphaFoldDB" id="A0A9D3NI46"/>
<feature type="transmembrane region" description="Helical" evidence="2">
    <location>
        <begin position="229"/>
        <end position="245"/>
    </location>
</feature>
<gene>
    <name evidence="4" type="ORF">KOW79_014068</name>
</gene>
<accession>A0A9D3NI46</accession>
<dbReference type="EMBL" id="JAHKSW010000016">
    <property type="protein sequence ID" value="KAG7322722.1"/>
    <property type="molecule type" value="Genomic_DNA"/>
</dbReference>
<keyword evidence="5" id="KW-1185">Reference proteome</keyword>